<reference evidence="10" key="2">
    <citation type="submission" date="2016-10" db="EMBL/GenBank/DDBJ databases">
        <authorList>
            <person name="Wibberg D."/>
        </authorList>
    </citation>
    <scope>NUCLEOTIDE SEQUENCE [LARGE SCALE GENOMIC DNA]</scope>
</reference>
<dbReference type="InterPro" id="IPR002758">
    <property type="entry name" value="Cation_antiport_E"/>
</dbReference>
<protein>
    <submittedName>
        <fullName evidence="9">Multicomponent Na+:H+ antiporter subunit E</fullName>
    </submittedName>
    <submittedName>
        <fullName evidence="8">Multiple resistance and pH homeostasis protein E</fullName>
    </submittedName>
</protein>
<evidence type="ECO:0000256" key="1">
    <source>
        <dbReference type="ARBA" id="ARBA00004651"/>
    </source>
</evidence>
<evidence type="ECO:0000256" key="6">
    <source>
        <dbReference type="ARBA" id="ARBA00023136"/>
    </source>
</evidence>
<evidence type="ECO:0000313" key="8">
    <source>
        <dbReference type="EMBL" id="SEH99155.1"/>
    </source>
</evidence>
<dbReference type="STRING" id="501024.RTCCBAU85039_3550"/>
<evidence type="ECO:0000256" key="7">
    <source>
        <dbReference type="SAM" id="Phobius"/>
    </source>
</evidence>
<evidence type="ECO:0000256" key="5">
    <source>
        <dbReference type="ARBA" id="ARBA00022989"/>
    </source>
</evidence>
<organism evidence="8 10">
    <name type="scientific">Rhizobium tibeticum</name>
    <dbReference type="NCBI Taxonomy" id="501024"/>
    <lineage>
        <taxon>Bacteria</taxon>
        <taxon>Pseudomonadati</taxon>
        <taxon>Pseudomonadota</taxon>
        <taxon>Alphaproteobacteria</taxon>
        <taxon>Hyphomicrobiales</taxon>
        <taxon>Rhizobiaceae</taxon>
        <taxon>Rhizobium/Agrobacterium group</taxon>
        <taxon>Rhizobium</taxon>
    </lineage>
</organism>
<sequence>MHGQLACGDCVLFLHPNPSKACAMPEDHAIPQSRASGLPQGLILLWSFLFVVWLVINSSVEPPIVGVGALVSLVVAVIFMRRGDVWRIKVTPSKIFHFIAYTGVFLVELVKANVNMLRYVYAPRIDIRPGIVKVRMPLKSPIGRLALANSIALTPGSLVMDLRGDALFIHWLDVKTTDPEGAARMIIGPFERHLGVVFG</sequence>
<dbReference type="GO" id="GO:0005886">
    <property type="term" value="C:plasma membrane"/>
    <property type="evidence" value="ECO:0007669"/>
    <property type="project" value="UniProtKB-SubCell"/>
</dbReference>
<gene>
    <name evidence="8" type="primary">mrpE_2</name>
    <name evidence="8" type="ORF">RTCCBAU85039_3550</name>
    <name evidence="9" type="ORF">SAMN05216228_1017111</name>
</gene>
<dbReference type="Proteomes" id="UP000183063">
    <property type="component" value="Unassembled WGS sequence"/>
</dbReference>
<accession>A0A1H8PUI2</accession>
<keyword evidence="3" id="KW-1003">Cell membrane</keyword>
<keyword evidence="6 7" id="KW-0472">Membrane</keyword>
<evidence type="ECO:0000313" key="9">
    <source>
        <dbReference type="EMBL" id="SEO45398.1"/>
    </source>
</evidence>
<keyword evidence="5 7" id="KW-1133">Transmembrane helix</keyword>
<feature type="transmembrane region" description="Helical" evidence="7">
    <location>
        <begin position="38"/>
        <end position="56"/>
    </location>
</feature>
<evidence type="ECO:0000313" key="10">
    <source>
        <dbReference type="Proteomes" id="UP000183063"/>
    </source>
</evidence>
<reference evidence="8" key="1">
    <citation type="submission" date="2016-10" db="EMBL/GenBank/DDBJ databases">
        <authorList>
            <person name="de Groot N.N."/>
        </authorList>
    </citation>
    <scope>NUCLEOTIDE SEQUENCE [LARGE SCALE GENOMIC DNA]</scope>
    <source>
        <strain evidence="8">CCBAU85039</strain>
    </source>
</reference>
<dbReference type="AlphaFoldDB" id="A0A1H8PUI2"/>
<keyword evidence="4 7" id="KW-0812">Transmembrane</keyword>
<keyword evidence="11" id="KW-1185">Reference proteome</keyword>
<evidence type="ECO:0000256" key="3">
    <source>
        <dbReference type="ARBA" id="ARBA00022475"/>
    </source>
</evidence>
<reference evidence="9 11" key="3">
    <citation type="submission" date="2016-10" db="EMBL/GenBank/DDBJ databases">
        <authorList>
            <person name="Varghese N."/>
            <person name="Submissions S."/>
        </authorList>
    </citation>
    <scope>NUCLEOTIDE SEQUENCE [LARGE SCALE GENOMIC DNA]</scope>
    <source>
        <strain evidence="9 11">CGMCC 1.7071</strain>
    </source>
</reference>
<evidence type="ECO:0000256" key="2">
    <source>
        <dbReference type="ARBA" id="ARBA00006228"/>
    </source>
</evidence>
<dbReference type="GO" id="GO:0008324">
    <property type="term" value="F:monoatomic cation transmembrane transporter activity"/>
    <property type="evidence" value="ECO:0007669"/>
    <property type="project" value="InterPro"/>
</dbReference>
<dbReference type="Pfam" id="PF01899">
    <property type="entry name" value="MNHE"/>
    <property type="match status" value="1"/>
</dbReference>
<comment type="subcellular location">
    <subcellularLocation>
        <location evidence="1">Cell membrane</location>
        <topology evidence="1">Multi-pass membrane protein</topology>
    </subcellularLocation>
</comment>
<dbReference type="PANTHER" id="PTHR34584">
    <property type="entry name" value="NA(+)/H(+) ANTIPORTER SUBUNIT E1"/>
    <property type="match status" value="1"/>
</dbReference>
<dbReference type="Proteomes" id="UP000198939">
    <property type="component" value="Unassembled WGS sequence"/>
</dbReference>
<comment type="similarity">
    <text evidence="2">Belongs to the CPA3 antiporters (TC 2.A.63) subunit E family.</text>
</comment>
<evidence type="ECO:0000313" key="11">
    <source>
        <dbReference type="Proteomes" id="UP000198939"/>
    </source>
</evidence>
<proteinExistence type="inferred from homology"/>
<dbReference type="EMBL" id="FNXB01000017">
    <property type="protein sequence ID" value="SEH99155.1"/>
    <property type="molecule type" value="Genomic_DNA"/>
</dbReference>
<feature type="transmembrane region" description="Helical" evidence="7">
    <location>
        <begin position="62"/>
        <end position="80"/>
    </location>
</feature>
<name>A0A1H8PUI2_9HYPH</name>
<dbReference type="PANTHER" id="PTHR34584:SF1">
    <property type="entry name" value="NA(+)_H(+) ANTIPORTER SUBUNIT E1"/>
    <property type="match status" value="1"/>
</dbReference>
<evidence type="ECO:0000256" key="4">
    <source>
        <dbReference type="ARBA" id="ARBA00022692"/>
    </source>
</evidence>
<dbReference type="EMBL" id="FOCV01000017">
    <property type="protein sequence ID" value="SEO45398.1"/>
    <property type="molecule type" value="Genomic_DNA"/>
</dbReference>